<feature type="binding site" evidence="16">
    <location>
        <position position="286"/>
    </location>
    <ligand>
        <name>Fe cation</name>
        <dbReference type="ChEBI" id="CHEBI:24875"/>
    </ligand>
</feature>
<evidence type="ECO:0000259" key="19">
    <source>
        <dbReference type="Pfam" id="PF02744"/>
    </source>
</evidence>
<dbReference type="PROSITE" id="PS00117">
    <property type="entry name" value="GAL_P_UDP_TRANSF_I"/>
    <property type="match status" value="1"/>
</dbReference>
<dbReference type="PIRSF" id="PIRSF000808">
    <property type="entry name" value="GalT"/>
    <property type="match status" value="1"/>
</dbReference>
<evidence type="ECO:0000256" key="9">
    <source>
        <dbReference type="ARBA" id="ARBA00022833"/>
    </source>
</evidence>
<feature type="domain" description="Galactose-1-phosphate uridyl transferase N-terminal" evidence="18">
    <location>
        <begin position="7"/>
        <end position="181"/>
    </location>
</feature>
<evidence type="ECO:0000313" key="21">
    <source>
        <dbReference type="Proteomes" id="UP000284531"/>
    </source>
</evidence>
<keyword evidence="21" id="KW-1185">Reference proteome</keyword>
<protein>
    <recommendedName>
        <fullName evidence="5 12">Galactose-1-phosphate uridylyltransferase</fullName>
        <ecNumber evidence="4 12">2.7.7.12</ecNumber>
    </recommendedName>
</protein>
<evidence type="ECO:0000256" key="8">
    <source>
        <dbReference type="ARBA" id="ARBA00022723"/>
    </source>
</evidence>
<keyword evidence="6 17" id="KW-0808">Transferase</keyword>
<reference evidence="20 21" key="1">
    <citation type="submission" date="2018-09" db="EMBL/GenBank/DDBJ databases">
        <title>Genomic Encyclopedia of Archaeal and Bacterial Type Strains, Phase II (KMG-II): from individual species to whole genera.</title>
        <authorList>
            <person name="Goeker M."/>
        </authorList>
    </citation>
    <scope>NUCLEOTIDE SEQUENCE [LARGE SCALE GENOMIC DNA]</scope>
    <source>
        <strain evidence="20 21">DSM 21950</strain>
    </source>
</reference>
<dbReference type="EC" id="2.7.7.12" evidence="4 12"/>
<comment type="cofactor">
    <cofactor evidence="16">
        <name>Fe cation</name>
        <dbReference type="ChEBI" id="CHEBI:24875"/>
    </cofactor>
    <text evidence="16">Binds 1 Fe cation per subunit.</text>
</comment>
<evidence type="ECO:0000313" key="20">
    <source>
        <dbReference type="EMBL" id="RKE00223.1"/>
    </source>
</evidence>
<evidence type="ECO:0000256" key="11">
    <source>
        <dbReference type="ARBA" id="ARBA00023277"/>
    </source>
</evidence>
<sequence length="351" mass="40821">MFQMAKFDYIENPHRRYNPLTGEWILVSPHRSKRPWQGQVEKVVEEKRPEYDSQCYLCPTNERVGGEKNPNYEDVYSFQNDFSALLQDTPEGEFSDGDLFKAESESGICKVICFSPNHSLTVPEMKVENIRKVVDLWSKEYKELGDREDIGYVQIFENKGSIMGCSNPHPHGQIWASKLVPLETSKESENQLAYFEKHGRTMLSDYLKSELEKKERILVENNSFVALVPFWAVWPFETMIISKREVSNLLELTDEEKTDLADVYKKLTTMYDNLFEVSFAYSAGLHQAPTDGEEHPEWHLHMHFYPPLLRSASVKKFMVGYEMLGTPQRDITAEGAAKRLRELSKIHYKLR</sequence>
<dbReference type="InterPro" id="IPR005849">
    <property type="entry name" value="GalP_Utransf_N"/>
</dbReference>
<gene>
    <name evidence="20" type="ORF">BXY64_3229</name>
</gene>
<dbReference type="InterPro" id="IPR036265">
    <property type="entry name" value="HIT-like_sf"/>
</dbReference>
<dbReference type="AlphaFoldDB" id="A0A419WXP8"/>
<dbReference type="UniPathway" id="UPA00214"/>
<feature type="binding site" evidence="16">
    <location>
        <position position="301"/>
    </location>
    <ligand>
        <name>Fe cation</name>
        <dbReference type="ChEBI" id="CHEBI:24875"/>
    </ligand>
</feature>
<proteinExistence type="inferred from homology"/>
<keyword evidence="10 17" id="KW-0299">Galactose metabolism</keyword>
<keyword evidence="16" id="KW-0408">Iron</keyword>
<dbReference type="EMBL" id="RAPQ01000010">
    <property type="protein sequence ID" value="RKE00223.1"/>
    <property type="molecule type" value="Genomic_DNA"/>
</dbReference>
<evidence type="ECO:0000256" key="10">
    <source>
        <dbReference type="ARBA" id="ARBA00023144"/>
    </source>
</evidence>
<keyword evidence="7 17" id="KW-0548">Nucleotidyltransferase</keyword>
<comment type="cofactor">
    <cofactor evidence="15">
        <name>Zn(2+)</name>
        <dbReference type="ChEBI" id="CHEBI:29105"/>
    </cofactor>
    <text evidence="15">Binds 1 zinc ion per subunit.</text>
</comment>
<feature type="binding site" evidence="15">
    <location>
        <position position="118"/>
    </location>
    <ligand>
        <name>Zn(2+)</name>
        <dbReference type="ChEBI" id="CHEBI:29105"/>
    </ligand>
</feature>
<evidence type="ECO:0000256" key="17">
    <source>
        <dbReference type="RuleBase" id="RU000506"/>
    </source>
</evidence>
<comment type="pathway">
    <text evidence="2 17">Carbohydrate metabolism; galactose metabolism.</text>
</comment>
<organism evidence="20 21">
    <name type="scientific">Marinifilum flexuosum</name>
    <dbReference type="NCBI Taxonomy" id="1117708"/>
    <lineage>
        <taxon>Bacteria</taxon>
        <taxon>Pseudomonadati</taxon>
        <taxon>Bacteroidota</taxon>
        <taxon>Bacteroidia</taxon>
        <taxon>Marinilabiliales</taxon>
        <taxon>Marinifilaceae</taxon>
    </lineage>
</organism>
<feature type="active site" description="Tele-UMP-histidine intermediate" evidence="13">
    <location>
        <position position="171"/>
    </location>
</feature>
<dbReference type="Gene3D" id="3.30.428.10">
    <property type="entry name" value="HIT-like"/>
    <property type="match status" value="2"/>
</dbReference>
<evidence type="ECO:0000256" key="4">
    <source>
        <dbReference type="ARBA" id="ARBA00012384"/>
    </source>
</evidence>
<evidence type="ECO:0000256" key="1">
    <source>
        <dbReference type="ARBA" id="ARBA00001107"/>
    </source>
</evidence>
<dbReference type="CDD" id="cd00608">
    <property type="entry name" value="GalT"/>
    <property type="match status" value="1"/>
</dbReference>
<dbReference type="NCBIfam" id="TIGR00209">
    <property type="entry name" value="galT_1"/>
    <property type="match status" value="1"/>
</dbReference>
<dbReference type="Pfam" id="PF01087">
    <property type="entry name" value="GalP_UDP_transf"/>
    <property type="match status" value="1"/>
</dbReference>
<dbReference type="NCBIfam" id="NF008724">
    <property type="entry name" value="PRK11720.1"/>
    <property type="match status" value="1"/>
</dbReference>
<dbReference type="GO" id="GO:0008270">
    <property type="term" value="F:zinc ion binding"/>
    <property type="evidence" value="ECO:0007669"/>
    <property type="project" value="InterPro"/>
</dbReference>
<accession>A0A419WXP8</accession>
<feature type="binding site" evidence="14">
    <location>
        <begin position="316"/>
        <end position="317"/>
    </location>
    <ligand>
        <name>UDP-alpha-D-glucose</name>
        <dbReference type="ChEBI" id="CHEBI:58885"/>
        <note>ligand shared between dimeric partners</note>
    </ligand>
</feature>
<dbReference type="FunFam" id="3.30.428.10:FF:000002">
    <property type="entry name" value="Galactose-1-phosphate uridylyltransferase"/>
    <property type="match status" value="1"/>
</dbReference>
<evidence type="ECO:0000256" key="13">
    <source>
        <dbReference type="PIRSR" id="PIRSR000808-1"/>
    </source>
</evidence>
<evidence type="ECO:0000256" key="7">
    <source>
        <dbReference type="ARBA" id="ARBA00022695"/>
    </source>
</evidence>
<dbReference type="GO" id="GO:0033499">
    <property type="term" value="P:galactose catabolic process via UDP-galactose, Leloir pathway"/>
    <property type="evidence" value="ECO:0007669"/>
    <property type="project" value="TreeGrafter"/>
</dbReference>
<keyword evidence="8 15" id="KW-0479">Metal-binding</keyword>
<dbReference type="InterPro" id="IPR005850">
    <property type="entry name" value="GalP_Utransf_C"/>
</dbReference>
<evidence type="ECO:0000256" key="12">
    <source>
        <dbReference type="NCBIfam" id="TIGR00209"/>
    </source>
</evidence>
<evidence type="ECO:0000256" key="15">
    <source>
        <dbReference type="PIRSR" id="PIRSR000808-3"/>
    </source>
</evidence>
<dbReference type="GO" id="GO:0005737">
    <property type="term" value="C:cytoplasm"/>
    <property type="evidence" value="ECO:0007669"/>
    <property type="project" value="TreeGrafter"/>
</dbReference>
<dbReference type="Proteomes" id="UP000284531">
    <property type="component" value="Unassembled WGS sequence"/>
</dbReference>
<comment type="similarity">
    <text evidence="3 17">Belongs to the galactose-1-phosphate uridylyltransferase type 1 family.</text>
</comment>
<dbReference type="GO" id="GO:0008108">
    <property type="term" value="F:UDP-glucose:hexose-1-phosphate uridylyltransferase activity"/>
    <property type="evidence" value="ECO:0007669"/>
    <property type="project" value="UniProtKB-UniRule"/>
</dbReference>
<feature type="binding site" evidence="14">
    <location>
        <begin position="31"/>
        <end position="34"/>
    </location>
    <ligand>
        <name>UDP-alpha-D-glucose</name>
        <dbReference type="ChEBI" id="CHEBI:58885"/>
        <note>ligand shared between dimeric partners</note>
    </ligand>
</feature>
<dbReference type="SUPFAM" id="SSF54197">
    <property type="entry name" value="HIT-like"/>
    <property type="match status" value="2"/>
</dbReference>
<feature type="binding site" evidence="15">
    <location>
        <position position="55"/>
    </location>
    <ligand>
        <name>Zn(2+)</name>
        <dbReference type="ChEBI" id="CHEBI:29105"/>
    </ligand>
</feature>
<evidence type="ECO:0000256" key="6">
    <source>
        <dbReference type="ARBA" id="ARBA00022679"/>
    </source>
</evidence>
<dbReference type="InterPro" id="IPR019779">
    <property type="entry name" value="GalP_UDPtransf1_His-AS"/>
</dbReference>
<feature type="binding site" description="in other chain" evidence="14">
    <location>
        <begin position="80"/>
        <end position="81"/>
    </location>
    <ligand>
        <name>UDP-alpha-D-glucose</name>
        <dbReference type="ChEBI" id="CHEBI:58885"/>
        <note>ligand shared between dimeric partners</note>
    </ligand>
</feature>
<dbReference type="InterPro" id="IPR001937">
    <property type="entry name" value="GalP_UDPtransf1"/>
</dbReference>
<evidence type="ECO:0000256" key="14">
    <source>
        <dbReference type="PIRSR" id="PIRSR000808-2"/>
    </source>
</evidence>
<keyword evidence="9 15" id="KW-0862">Zinc</keyword>
<dbReference type="PANTHER" id="PTHR11943">
    <property type="entry name" value="GALACTOSE-1-PHOSPHATE URIDYLYLTRANSFERASE"/>
    <property type="match status" value="1"/>
</dbReference>
<feature type="binding site" description="in other chain" evidence="14">
    <location>
        <position position="64"/>
    </location>
    <ligand>
        <name>UDP-alpha-D-glucose</name>
        <dbReference type="ChEBI" id="CHEBI:58885"/>
        <note>ligand shared between dimeric partners</note>
    </ligand>
</feature>
<feature type="binding site" description="in other chain" evidence="14">
    <location>
        <position position="158"/>
    </location>
    <ligand>
        <name>UDP-alpha-D-glucose</name>
        <dbReference type="ChEBI" id="CHEBI:58885"/>
        <note>ligand shared between dimeric partners</note>
    </ligand>
</feature>
<feature type="binding site" description="in other chain" evidence="14">
    <location>
        <begin position="164"/>
        <end position="166"/>
    </location>
    <ligand>
        <name>UDP-alpha-D-glucose</name>
        <dbReference type="ChEBI" id="CHEBI:58885"/>
        <note>ligand shared between dimeric partners</note>
    </ligand>
</feature>
<feature type="binding site" evidence="16">
    <location>
        <position position="303"/>
    </location>
    <ligand>
        <name>Fe cation</name>
        <dbReference type="ChEBI" id="CHEBI:24875"/>
    </ligand>
</feature>
<feature type="binding site" description="in other chain" evidence="14">
    <location>
        <position position="173"/>
    </location>
    <ligand>
        <name>UDP-alpha-D-glucose</name>
        <dbReference type="ChEBI" id="CHEBI:58885"/>
        <note>ligand shared between dimeric partners</note>
    </ligand>
</feature>
<dbReference type="PANTHER" id="PTHR11943:SF1">
    <property type="entry name" value="GALACTOSE-1-PHOSPHATE URIDYLYLTRANSFERASE"/>
    <property type="match status" value="1"/>
</dbReference>
<evidence type="ECO:0000259" key="18">
    <source>
        <dbReference type="Pfam" id="PF01087"/>
    </source>
</evidence>
<feature type="binding site" evidence="15">
    <location>
        <position position="58"/>
    </location>
    <ligand>
        <name>Zn(2+)</name>
        <dbReference type="ChEBI" id="CHEBI:29105"/>
    </ligand>
</feature>
<feature type="binding site" description="in other chain" evidence="14">
    <location>
        <position position="328"/>
    </location>
    <ligand>
        <name>UDP-alpha-D-glucose</name>
        <dbReference type="ChEBI" id="CHEBI:58885"/>
        <note>ligand shared between dimeric partners</note>
    </ligand>
</feature>
<feature type="binding site" evidence="15">
    <location>
        <position position="169"/>
    </location>
    <ligand>
        <name>Zn(2+)</name>
        <dbReference type="ChEBI" id="CHEBI:29105"/>
    </ligand>
</feature>
<feature type="domain" description="Galactose-1-phosphate uridyl transferase C-terminal" evidence="19">
    <location>
        <begin position="188"/>
        <end position="350"/>
    </location>
</feature>
<keyword evidence="11 17" id="KW-0119">Carbohydrate metabolism</keyword>
<dbReference type="Pfam" id="PF02744">
    <property type="entry name" value="GalP_UDP_tr_C"/>
    <property type="match status" value="1"/>
</dbReference>
<evidence type="ECO:0000256" key="5">
    <source>
        <dbReference type="ARBA" id="ARBA00016340"/>
    </source>
</evidence>
<evidence type="ECO:0000256" key="2">
    <source>
        <dbReference type="ARBA" id="ARBA00004947"/>
    </source>
</evidence>
<feature type="binding site" evidence="14">
    <location>
        <begin position="321"/>
        <end position="322"/>
    </location>
    <ligand>
        <name>UDP-alpha-D-glucose</name>
        <dbReference type="ChEBI" id="CHEBI:58885"/>
        <note>ligand shared between dimeric partners</note>
    </ligand>
</feature>
<feature type="binding site" evidence="16">
    <location>
        <position position="187"/>
    </location>
    <ligand>
        <name>Fe cation</name>
        <dbReference type="ChEBI" id="CHEBI:24875"/>
    </ligand>
</feature>
<evidence type="ECO:0000256" key="3">
    <source>
        <dbReference type="ARBA" id="ARBA00010951"/>
    </source>
</evidence>
<comment type="catalytic activity">
    <reaction evidence="1 17">
        <text>alpha-D-galactose 1-phosphate + UDP-alpha-D-glucose = alpha-D-glucose 1-phosphate + UDP-alpha-D-galactose</text>
        <dbReference type="Rhea" id="RHEA:13989"/>
        <dbReference type="ChEBI" id="CHEBI:58336"/>
        <dbReference type="ChEBI" id="CHEBI:58601"/>
        <dbReference type="ChEBI" id="CHEBI:58885"/>
        <dbReference type="ChEBI" id="CHEBI:66914"/>
        <dbReference type="EC" id="2.7.7.12"/>
    </reaction>
</comment>
<evidence type="ECO:0000256" key="16">
    <source>
        <dbReference type="PIRSR" id="PIRSR000808-4"/>
    </source>
</evidence>
<name>A0A419WXP8_9BACT</name>
<dbReference type="FunFam" id="3.30.428.10:FF:000001">
    <property type="entry name" value="Galactose-1-phosphate uridylyltransferase"/>
    <property type="match status" value="1"/>
</dbReference>
<comment type="caution">
    <text evidence="20">The sequence shown here is derived from an EMBL/GenBank/DDBJ whole genome shotgun (WGS) entry which is preliminary data.</text>
</comment>